<evidence type="ECO:0000256" key="2">
    <source>
        <dbReference type="ARBA" id="ARBA00022603"/>
    </source>
</evidence>
<dbReference type="AlphaFoldDB" id="A0A1Y5I514"/>
<keyword evidence="4 6" id="KW-0949">S-adenosyl-L-methionine</keyword>
<keyword evidence="2 5" id="KW-0489">Methyltransferase</keyword>
<evidence type="ECO:0000256" key="3">
    <source>
        <dbReference type="ARBA" id="ARBA00022679"/>
    </source>
</evidence>
<name>A0A1Y5I514_OSTTA</name>
<dbReference type="PANTHER" id="PTHR13393:SF0">
    <property type="entry name" value="RNA N6-ADENOSINE-METHYLTRANSFERASE METTL16"/>
    <property type="match status" value="1"/>
</dbReference>
<accession>A0A1Y5I514</accession>
<dbReference type="SUPFAM" id="SSF53335">
    <property type="entry name" value="S-adenosyl-L-methionine-dependent methyltransferases"/>
    <property type="match status" value="1"/>
</dbReference>
<dbReference type="GO" id="GO:0070475">
    <property type="term" value="P:rRNA base methylation"/>
    <property type="evidence" value="ECO:0007669"/>
    <property type="project" value="TreeGrafter"/>
</dbReference>
<evidence type="ECO:0000313" key="8">
    <source>
        <dbReference type="EMBL" id="OUS43183.1"/>
    </source>
</evidence>
<dbReference type="GO" id="GO:0008168">
    <property type="term" value="F:methyltransferase activity"/>
    <property type="evidence" value="ECO:0007669"/>
    <property type="project" value="UniProtKB-UniRule"/>
</dbReference>
<dbReference type="PIRSF" id="PIRSF037350">
    <property type="entry name" value="Mtase_ZK1128_prd"/>
    <property type="match status" value="1"/>
</dbReference>
<dbReference type="EMBL" id="KZ155833">
    <property type="protein sequence ID" value="OUS43183.1"/>
    <property type="molecule type" value="Genomic_DNA"/>
</dbReference>
<feature type="binding site" evidence="6">
    <location>
        <position position="208"/>
    </location>
    <ligand>
        <name>S-adenosyl-L-methionine</name>
        <dbReference type="ChEBI" id="CHEBI:59789"/>
    </ligand>
</feature>
<evidence type="ECO:0000256" key="6">
    <source>
        <dbReference type="PIRSR" id="PIRSR037350-1"/>
    </source>
</evidence>
<evidence type="ECO:0000256" key="1">
    <source>
        <dbReference type="ARBA" id="ARBA00005878"/>
    </source>
</evidence>
<protein>
    <recommendedName>
        <fullName evidence="5">U6 small nuclear RNA (adenine-(43)-N(6))-methyltransferase</fullName>
        <ecNumber evidence="5">2.1.1.-</ecNumber>
    </recommendedName>
</protein>
<evidence type="ECO:0000256" key="4">
    <source>
        <dbReference type="ARBA" id="ARBA00022691"/>
    </source>
</evidence>
<comment type="similarity">
    <text evidence="1 5">Belongs to the methyltransferase superfamily. METTL16/RlmF family.</text>
</comment>
<feature type="binding site" evidence="6">
    <location>
        <position position="130"/>
    </location>
    <ligand>
        <name>S-adenosyl-L-methionine</name>
        <dbReference type="ChEBI" id="CHEBI:59789"/>
    </ligand>
</feature>
<dbReference type="Proteomes" id="UP000195557">
    <property type="component" value="Unassembled WGS sequence"/>
</dbReference>
<dbReference type="InterPro" id="IPR029063">
    <property type="entry name" value="SAM-dependent_MTases_sf"/>
</dbReference>
<dbReference type="Gene3D" id="3.40.50.150">
    <property type="entry name" value="Vaccinia Virus protein VP39"/>
    <property type="match status" value="1"/>
</dbReference>
<dbReference type="CDD" id="cd02440">
    <property type="entry name" value="AdoMet_MTases"/>
    <property type="match status" value="1"/>
</dbReference>
<evidence type="ECO:0000256" key="7">
    <source>
        <dbReference type="SAM" id="MobiDB-lite"/>
    </source>
</evidence>
<proteinExistence type="inferred from homology"/>
<feature type="binding site" evidence="6">
    <location>
        <position position="153"/>
    </location>
    <ligand>
        <name>S-adenosyl-L-methionine</name>
        <dbReference type="ChEBI" id="CHEBI:59789"/>
    </ligand>
</feature>
<reference evidence="8" key="1">
    <citation type="submission" date="2017-04" db="EMBL/GenBank/DDBJ databases">
        <title>Population genomics of picophytoplankton unveils novel chromosome hypervariability.</title>
        <authorList>
            <consortium name="DOE Joint Genome Institute"/>
            <person name="Blanc-Mathieu R."/>
            <person name="Krasovec M."/>
            <person name="Hebrard M."/>
            <person name="Yau S."/>
            <person name="Desgranges E."/>
            <person name="Martin J."/>
            <person name="Schackwitz W."/>
            <person name="Kuo A."/>
            <person name="Salin G."/>
            <person name="Donnadieu C."/>
            <person name="Desdevises Y."/>
            <person name="Sanchez-Ferandin S."/>
            <person name="Moreau H."/>
            <person name="Rivals E."/>
            <person name="Grigoriev I.V."/>
            <person name="Grimsley N."/>
            <person name="Eyre-Walker A."/>
            <person name="Piganeau G."/>
        </authorList>
    </citation>
    <scope>NUCLEOTIDE SEQUENCE [LARGE SCALE GENOMIC DNA]</scope>
    <source>
        <strain evidence="8">RCC 1115</strain>
    </source>
</reference>
<dbReference type="InterPro" id="IPR017182">
    <property type="entry name" value="METTL16/PsiM"/>
</dbReference>
<dbReference type="InterPro" id="IPR010286">
    <property type="entry name" value="METTL16/RlmF"/>
</dbReference>
<dbReference type="eggNOG" id="KOG2912">
    <property type="taxonomic scope" value="Eukaryota"/>
</dbReference>
<dbReference type="EC" id="2.1.1.-" evidence="5"/>
<feature type="region of interest" description="Disordered" evidence="7">
    <location>
        <begin position="1"/>
        <end position="25"/>
    </location>
</feature>
<sequence>MDDVGRRRASASEGPRRKKRTRTRDSDAFVDFTELAERDARLASHASWETLADGTRRAKIDFTSWEATRALTGAILAVRHGARGWDVPEGHLVPTTTNRRRYVEWIERLLAVSAPEGVKGGEGVVGLDVGTGASVIYPLIGASTRGWRFVGTDVTDEALRSARENVERNPHLEALIEIRDARDENGGRANVFRGVVREGETFAFSMCNPPFFESMEEAGKNPNTACGGTEIEMVCEGGEEAFVKRMFNESLEMKHAVHWFTTMCGKKSTMTKMRALFHVLRVPAIRTTELVHGKTSRWCIAWSWSKEAAATANVPLPDPERLAKVAKFVREQTASTK</sequence>
<feature type="binding site" evidence="6">
    <location>
        <position position="99"/>
    </location>
    <ligand>
        <name>S-adenosyl-L-methionine</name>
        <dbReference type="ChEBI" id="CHEBI:59789"/>
    </ligand>
</feature>
<dbReference type="Pfam" id="PF05971">
    <property type="entry name" value="Methyltransf_10"/>
    <property type="match status" value="1"/>
</dbReference>
<gene>
    <name evidence="8" type="ORF">BE221DRAFT_83886</name>
</gene>
<evidence type="ECO:0000256" key="5">
    <source>
        <dbReference type="PIRNR" id="PIRNR037350"/>
    </source>
</evidence>
<dbReference type="GO" id="GO:0005634">
    <property type="term" value="C:nucleus"/>
    <property type="evidence" value="ECO:0007669"/>
    <property type="project" value="TreeGrafter"/>
</dbReference>
<organism evidence="8">
    <name type="scientific">Ostreococcus tauri</name>
    <name type="common">Marine green alga</name>
    <dbReference type="NCBI Taxonomy" id="70448"/>
    <lineage>
        <taxon>Eukaryota</taxon>
        <taxon>Viridiplantae</taxon>
        <taxon>Chlorophyta</taxon>
        <taxon>Mamiellophyceae</taxon>
        <taxon>Mamiellales</taxon>
        <taxon>Bathycoccaceae</taxon>
        <taxon>Ostreococcus</taxon>
    </lineage>
</organism>
<keyword evidence="3 5" id="KW-0808">Transferase</keyword>
<dbReference type="PANTHER" id="PTHR13393">
    <property type="entry name" value="SAM-DEPENDENT METHYLTRANSFERASE"/>
    <property type="match status" value="1"/>
</dbReference>